<evidence type="ECO:0000256" key="2">
    <source>
        <dbReference type="ARBA" id="ARBA00001946"/>
    </source>
</evidence>
<dbReference type="Gene3D" id="3.20.20.20">
    <property type="entry name" value="Dihydropteroate synthase-like"/>
    <property type="match status" value="1"/>
</dbReference>
<evidence type="ECO:0000313" key="13">
    <source>
        <dbReference type="EMBL" id="MFD1671491.1"/>
    </source>
</evidence>
<evidence type="ECO:0000256" key="10">
    <source>
        <dbReference type="ARBA" id="ARBA00022909"/>
    </source>
</evidence>
<accession>A0ABW4J544</accession>
<keyword evidence="14" id="KW-1185">Reference proteome</keyword>
<organism evidence="13 14">
    <name type="scientific">Agrilactobacillus yilanensis</name>
    <dbReference type="NCBI Taxonomy" id="2485997"/>
    <lineage>
        <taxon>Bacteria</taxon>
        <taxon>Bacillati</taxon>
        <taxon>Bacillota</taxon>
        <taxon>Bacilli</taxon>
        <taxon>Lactobacillales</taxon>
        <taxon>Lactobacillaceae</taxon>
        <taxon>Agrilactobacillus</taxon>
    </lineage>
</organism>
<comment type="cofactor">
    <cofactor evidence="2">
        <name>Mg(2+)</name>
        <dbReference type="ChEBI" id="CHEBI:18420"/>
    </cofactor>
</comment>
<protein>
    <recommendedName>
        <fullName evidence="6">Dihydropteroate synthase</fullName>
        <ecNumber evidence="5">2.5.1.15</ecNumber>
    </recommendedName>
    <alternativeName>
        <fullName evidence="11">Dihydropteroate pyrophosphorylase</fullName>
    </alternativeName>
</protein>
<sequence>MIITNIQEELQSQQLQDKTIFDPFQVTLTFSALTRQKLHWLTALWRDLDVYVTVMDRQYRVLFNIYQFQAFYQQYQQHFPDAKELTTLKTIWQAHQLWWRGQNFALNLTTKPVIYDILNTSPDSFYDGGALNTVDDVLRRVAVDLENGATILEIGGQTTRPGFKPITPEVEIERVIPEIKAIKAHFPEALIAVDTYKTPVMQAALDAGADIINDVNGFRDDPEKLTLLKTYQPAVLTMHENRGKAYTEDLTSNVQRFFKTNLQLLLDAGLPYEAIALDQGVGYSANADNIQDFAFMRTLDQLNIFQRPTMVAVSNKGFYGKLLGLSKEERLLPTIVSETAMIQQGGRLIRVHDVKATADMIKLLDAINNSFLIDKENDEITRA</sequence>
<dbReference type="Proteomes" id="UP001597267">
    <property type="component" value="Unassembled WGS sequence"/>
</dbReference>
<keyword evidence="7 13" id="KW-0808">Transferase</keyword>
<keyword evidence="9" id="KW-0460">Magnesium</keyword>
<dbReference type="EC" id="2.5.1.15" evidence="5"/>
<keyword evidence="10" id="KW-0289">Folate biosynthesis</keyword>
<evidence type="ECO:0000256" key="5">
    <source>
        <dbReference type="ARBA" id="ARBA00012458"/>
    </source>
</evidence>
<dbReference type="PROSITE" id="PS50972">
    <property type="entry name" value="PTERIN_BINDING"/>
    <property type="match status" value="1"/>
</dbReference>
<evidence type="ECO:0000256" key="1">
    <source>
        <dbReference type="ARBA" id="ARBA00000012"/>
    </source>
</evidence>
<evidence type="ECO:0000256" key="8">
    <source>
        <dbReference type="ARBA" id="ARBA00022723"/>
    </source>
</evidence>
<keyword evidence="8" id="KW-0479">Metal-binding</keyword>
<dbReference type="InterPro" id="IPR000489">
    <property type="entry name" value="Pterin-binding_dom"/>
</dbReference>
<comment type="pathway">
    <text evidence="3">Cofactor biosynthesis; tetrahydrofolate biosynthesis; 7,8-dihydrofolate from 2-amino-4-hydroxy-6-hydroxymethyl-7,8-dihydropteridine diphosphate and 4-aminobenzoate: step 1/2.</text>
</comment>
<dbReference type="NCBIfam" id="TIGR01496">
    <property type="entry name" value="DHPS"/>
    <property type="match status" value="1"/>
</dbReference>
<evidence type="ECO:0000256" key="9">
    <source>
        <dbReference type="ARBA" id="ARBA00022842"/>
    </source>
</evidence>
<dbReference type="EMBL" id="JBHTOP010000011">
    <property type="protein sequence ID" value="MFD1671491.1"/>
    <property type="molecule type" value="Genomic_DNA"/>
</dbReference>
<comment type="similarity">
    <text evidence="4">Belongs to the DHPS family.</text>
</comment>
<reference evidence="14" key="1">
    <citation type="journal article" date="2019" name="Int. J. Syst. Evol. Microbiol.">
        <title>The Global Catalogue of Microorganisms (GCM) 10K type strain sequencing project: providing services to taxonomists for standard genome sequencing and annotation.</title>
        <authorList>
            <consortium name="The Broad Institute Genomics Platform"/>
            <consortium name="The Broad Institute Genome Sequencing Center for Infectious Disease"/>
            <person name="Wu L."/>
            <person name="Ma J."/>
        </authorList>
    </citation>
    <scope>NUCLEOTIDE SEQUENCE [LARGE SCALE GENOMIC DNA]</scope>
    <source>
        <strain evidence="14">CCM 8896</strain>
    </source>
</reference>
<evidence type="ECO:0000256" key="3">
    <source>
        <dbReference type="ARBA" id="ARBA00004763"/>
    </source>
</evidence>
<dbReference type="RefSeq" id="WP_125715695.1">
    <property type="nucleotide sequence ID" value="NZ_JBHTOP010000011.1"/>
</dbReference>
<proteinExistence type="inferred from homology"/>
<comment type="catalytic activity">
    <reaction evidence="1">
        <text>(7,8-dihydropterin-6-yl)methyl diphosphate + 4-aminobenzoate = 7,8-dihydropteroate + diphosphate</text>
        <dbReference type="Rhea" id="RHEA:19949"/>
        <dbReference type="ChEBI" id="CHEBI:17836"/>
        <dbReference type="ChEBI" id="CHEBI:17839"/>
        <dbReference type="ChEBI" id="CHEBI:33019"/>
        <dbReference type="ChEBI" id="CHEBI:72950"/>
        <dbReference type="EC" id="2.5.1.15"/>
    </reaction>
</comment>
<gene>
    <name evidence="13" type="primary">folP</name>
    <name evidence="13" type="ORF">ACFQ5M_05230</name>
</gene>
<dbReference type="PANTHER" id="PTHR20941:SF1">
    <property type="entry name" value="FOLIC ACID SYNTHESIS PROTEIN FOL1"/>
    <property type="match status" value="1"/>
</dbReference>
<dbReference type="InterPro" id="IPR045031">
    <property type="entry name" value="DHP_synth-like"/>
</dbReference>
<evidence type="ECO:0000256" key="6">
    <source>
        <dbReference type="ARBA" id="ARBA00016919"/>
    </source>
</evidence>
<evidence type="ECO:0000256" key="11">
    <source>
        <dbReference type="ARBA" id="ARBA00030193"/>
    </source>
</evidence>
<evidence type="ECO:0000313" key="14">
    <source>
        <dbReference type="Proteomes" id="UP001597267"/>
    </source>
</evidence>
<dbReference type="GO" id="GO:0004156">
    <property type="term" value="F:dihydropteroate synthase activity"/>
    <property type="evidence" value="ECO:0007669"/>
    <property type="project" value="UniProtKB-EC"/>
</dbReference>
<dbReference type="InterPro" id="IPR011005">
    <property type="entry name" value="Dihydropteroate_synth-like_sf"/>
</dbReference>
<evidence type="ECO:0000259" key="12">
    <source>
        <dbReference type="PROSITE" id="PS50972"/>
    </source>
</evidence>
<dbReference type="SUPFAM" id="SSF51717">
    <property type="entry name" value="Dihydropteroate synthetase-like"/>
    <property type="match status" value="1"/>
</dbReference>
<dbReference type="Pfam" id="PF00809">
    <property type="entry name" value="Pterin_bind"/>
    <property type="match status" value="1"/>
</dbReference>
<comment type="caution">
    <text evidence="13">The sequence shown here is derived from an EMBL/GenBank/DDBJ whole genome shotgun (WGS) entry which is preliminary data.</text>
</comment>
<evidence type="ECO:0000256" key="4">
    <source>
        <dbReference type="ARBA" id="ARBA00009503"/>
    </source>
</evidence>
<name>A0ABW4J544_9LACO</name>
<dbReference type="InterPro" id="IPR006390">
    <property type="entry name" value="DHP_synth_dom"/>
</dbReference>
<dbReference type="PANTHER" id="PTHR20941">
    <property type="entry name" value="FOLATE SYNTHESIS PROTEINS"/>
    <property type="match status" value="1"/>
</dbReference>
<feature type="domain" description="Pterin-binding" evidence="12">
    <location>
        <begin position="112"/>
        <end position="362"/>
    </location>
</feature>
<evidence type="ECO:0000256" key="7">
    <source>
        <dbReference type="ARBA" id="ARBA00022679"/>
    </source>
</evidence>